<keyword evidence="1" id="KW-0732">Signal</keyword>
<organism evidence="3">
    <name type="scientific">Ixodes ricinus</name>
    <name type="common">Common tick</name>
    <name type="synonym">Acarus ricinus</name>
    <dbReference type="NCBI Taxonomy" id="34613"/>
    <lineage>
        <taxon>Eukaryota</taxon>
        <taxon>Metazoa</taxon>
        <taxon>Ecdysozoa</taxon>
        <taxon>Arthropoda</taxon>
        <taxon>Chelicerata</taxon>
        <taxon>Arachnida</taxon>
        <taxon>Acari</taxon>
        <taxon>Parasitiformes</taxon>
        <taxon>Ixodida</taxon>
        <taxon>Ixodoidea</taxon>
        <taxon>Ixodidae</taxon>
        <taxon>Ixodinae</taxon>
        <taxon>Ixodes</taxon>
    </lineage>
</organism>
<sequence length="99" mass="11183">MMMGTMIMMTTMCLMLSHSVPGLRQLARRPKRESNTPTAQPMEVALYVPDEPRIPKVCTEELDEGECGSNEEGTPDLRYFYDAAKNSCDMFPYSGLLRV</sequence>
<name>A0A0K8RD81_IXORI</name>
<dbReference type="SUPFAM" id="SSF57362">
    <property type="entry name" value="BPTI-like"/>
    <property type="match status" value="1"/>
</dbReference>
<dbReference type="EMBL" id="GADI01004708">
    <property type="protein sequence ID" value="JAA69100.1"/>
    <property type="molecule type" value="mRNA"/>
</dbReference>
<protein>
    <submittedName>
        <fullName evidence="3">Putative salivary kunitz domain protein</fullName>
    </submittedName>
</protein>
<proteinExistence type="evidence at transcript level"/>
<evidence type="ECO:0000259" key="2">
    <source>
        <dbReference type="Pfam" id="PF00014"/>
    </source>
</evidence>
<dbReference type="InterPro" id="IPR036880">
    <property type="entry name" value="Kunitz_BPTI_sf"/>
</dbReference>
<feature type="signal peptide" evidence="1">
    <location>
        <begin position="1"/>
        <end position="19"/>
    </location>
</feature>
<dbReference type="GO" id="GO:0004867">
    <property type="term" value="F:serine-type endopeptidase inhibitor activity"/>
    <property type="evidence" value="ECO:0007669"/>
    <property type="project" value="InterPro"/>
</dbReference>
<dbReference type="Gene3D" id="4.10.410.10">
    <property type="entry name" value="Pancreatic trypsin inhibitor Kunitz domain"/>
    <property type="match status" value="1"/>
</dbReference>
<dbReference type="Pfam" id="PF00014">
    <property type="entry name" value="Kunitz_BPTI"/>
    <property type="match status" value="1"/>
</dbReference>
<evidence type="ECO:0000256" key="1">
    <source>
        <dbReference type="SAM" id="SignalP"/>
    </source>
</evidence>
<reference evidence="3" key="1">
    <citation type="submission" date="2012-12" db="EMBL/GenBank/DDBJ databases">
        <title>Identification and characterization of a phenylalanine ammonia-lyase gene family in Isatis indigotica Fort.</title>
        <authorList>
            <person name="Liu Q."/>
            <person name="Chen J."/>
            <person name="Zhou X."/>
            <person name="Di P."/>
            <person name="Xiao Y."/>
            <person name="Xuan H."/>
            <person name="Zhang L."/>
            <person name="Chen W."/>
        </authorList>
    </citation>
    <scope>NUCLEOTIDE SEQUENCE</scope>
    <source>
        <tissue evidence="3">Salivary gland</tissue>
    </source>
</reference>
<dbReference type="AlphaFoldDB" id="A0A0K8RD81"/>
<dbReference type="CDD" id="cd00109">
    <property type="entry name" value="Kunitz-type"/>
    <property type="match status" value="1"/>
</dbReference>
<feature type="domain" description="BPTI/Kunitz inhibitor" evidence="2">
    <location>
        <begin position="57"/>
        <end position="96"/>
    </location>
</feature>
<accession>A0A0K8RD81</accession>
<evidence type="ECO:0000313" key="3">
    <source>
        <dbReference type="EMBL" id="JAA69100.1"/>
    </source>
</evidence>
<dbReference type="InterPro" id="IPR002223">
    <property type="entry name" value="Kunitz_BPTI"/>
</dbReference>
<feature type="chain" id="PRO_5005517552" evidence="1">
    <location>
        <begin position="20"/>
        <end position="99"/>
    </location>
</feature>